<keyword evidence="1" id="KW-1133">Transmembrane helix</keyword>
<evidence type="ECO:0000313" key="4">
    <source>
        <dbReference type="Proteomes" id="UP000006852"/>
    </source>
</evidence>
<protein>
    <submittedName>
        <fullName evidence="3">Uncharacterized protein</fullName>
    </submittedName>
</protein>
<evidence type="ECO:0000256" key="2">
    <source>
        <dbReference type="SAM" id="SignalP"/>
    </source>
</evidence>
<sequence length="354" mass="41599">MKKKLVIMVLALLCATKICSFEYKLEDILLTYMAFIEHSNLFINRGILFLNPNQNSRIHYAEYEFDSGGNKILKVFDSEMDFEKNESYDSVYYKNNRISGVRCGHNRWNFKIENGNLIIKENEWRPLSYEMHYVSENELRCYGKKITKNGNEFTVDDYEPYKFIFNDDSIEVIKLSKAGDELYKYIYDNHGILLKEFDCHNYDSERLVWSTNGVNGFITEVHESDIYGIVKNDDYFRRIDKDGYLVYQNDDYSENNHYGYRELIILPCDEEDNILATVDDVAIPYPEKKKDLEENEATEIPELNHTIQGEKPVANVENEPKVFSYKGVLLCFIFSMTVIVVILIISKRNKNAKK</sequence>
<dbReference type="AlphaFoldDB" id="F2NYL7"/>
<accession>F2NYL7</accession>
<reference evidence="4" key="1">
    <citation type="submission" date="2011-04" db="EMBL/GenBank/DDBJ databases">
        <title>The complete genome of plasmid of Treponema succinifaciens DSM 2489.</title>
        <authorList>
            <person name="Lucas S."/>
            <person name="Copeland A."/>
            <person name="Lapidus A."/>
            <person name="Bruce D."/>
            <person name="Goodwin L."/>
            <person name="Pitluck S."/>
            <person name="Peters L."/>
            <person name="Kyrpides N."/>
            <person name="Mavromatis K."/>
            <person name="Ivanova N."/>
            <person name="Ovchinnikova G."/>
            <person name="Teshima H."/>
            <person name="Detter J.C."/>
            <person name="Tapia R."/>
            <person name="Han C."/>
            <person name="Land M."/>
            <person name="Hauser L."/>
            <person name="Markowitz V."/>
            <person name="Cheng J.-F."/>
            <person name="Hugenholtz P."/>
            <person name="Woyke T."/>
            <person name="Wu D."/>
            <person name="Gronow S."/>
            <person name="Wellnitz S."/>
            <person name="Brambilla E."/>
            <person name="Klenk H.-P."/>
            <person name="Eisen J.A."/>
        </authorList>
    </citation>
    <scope>NUCLEOTIDE SEQUENCE [LARGE SCALE GENOMIC DNA]</scope>
    <source>
        <strain evidence="4">ATCC 33096 / DSM 2489 / 6091</strain>
        <plasmid evidence="4">Plasmid pTRESU01</plasmid>
    </source>
</reference>
<evidence type="ECO:0000256" key="1">
    <source>
        <dbReference type="SAM" id="Phobius"/>
    </source>
</evidence>
<keyword evidence="1" id="KW-0812">Transmembrane</keyword>
<dbReference type="HOGENOM" id="CLU_782894_0_0_12"/>
<feature type="transmembrane region" description="Helical" evidence="1">
    <location>
        <begin position="323"/>
        <end position="345"/>
    </location>
</feature>
<evidence type="ECO:0000313" key="3">
    <source>
        <dbReference type="EMBL" id="AEB15516.1"/>
    </source>
</evidence>
<organism evidence="3 4">
    <name type="scientific">Treponema succinifaciens (strain ATCC 33096 / DSM 2489 / 6091)</name>
    <dbReference type="NCBI Taxonomy" id="869209"/>
    <lineage>
        <taxon>Bacteria</taxon>
        <taxon>Pseudomonadati</taxon>
        <taxon>Spirochaetota</taxon>
        <taxon>Spirochaetia</taxon>
        <taxon>Spirochaetales</taxon>
        <taxon>Treponemataceae</taxon>
        <taxon>Treponema</taxon>
    </lineage>
</organism>
<geneLocation type="plasmid" evidence="3 4">
    <name>pTRESU01</name>
</geneLocation>
<dbReference type="RefSeq" id="WP_013702763.1">
    <property type="nucleotide sequence ID" value="NC_015386.1"/>
</dbReference>
<proteinExistence type="predicted"/>
<keyword evidence="2" id="KW-0732">Signal</keyword>
<dbReference type="KEGG" id="tsu:Tresu_2657"/>
<dbReference type="GeneID" id="302999750"/>
<name>F2NYL7_TRES6</name>
<keyword evidence="4" id="KW-1185">Reference proteome</keyword>
<gene>
    <name evidence="3" type="ordered locus">Tresu_2657</name>
</gene>
<feature type="signal peptide" evidence="2">
    <location>
        <begin position="1"/>
        <end position="20"/>
    </location>
</feature>
<keyword evidence="1" id="KW-0472">Membrane</keyword>
<keyword evidence="3" id="KW-0614">Plasmid</keyword>
<dbReference type="EMBL" id="CP002632">
    <property type="protein sequence ID" value="AEB15516.1"/>
    <property type="molecule type" value="Genomic_DNA"/>
</dbReference>
<dbReference type="Proteomes" id="UP000006852">
    <property type="component" value="Plasmid pTRESU01"/>
</dbReference>
<feature type="chain" id="PRO_5003282975" evidence="2">
    <location>
        <begin position="21"/>
        <end position="354"/>
    </location>
</feature>